<evidence type="ECO:0000313" key="4">
    <source>
        <dbReference type="Proteomes" id="UP000007796"/>
    </source>
</evidence>
<feature type="region of interest" description="Disordered" evidence="2">
    <location>
        <begin position="1"/>
        <end position="33"/>
    </location>
</feature>
<dbReference type="InParanoid" id="F0XNM1"/>
<dbReference type="CDD" id="cd14688">
    <property type="entry name" value="bZIP_YAP"/>
    <property type="match status" value="1"/>
</dbReference>
<organism evidence="4">
    <name type="scientific">Grosmannia clavigera (strain kw1407 / UAMH 11150)</name>
    <name type="common">Blue stain fungus</name>
    <name type="synonym">Graphiocladiella clavigera</name>
    <dbReference type="NCBI Taxonomy" id="655863"/>
    <lineage>
        <taxon>Eukaryota</taxon>
        <taxon>Fungi</taxon>
        <taxon>Dikarya</taxon>
        <taxon>Ascomycota</taxon>
        <taxon>Pezizomycotina</taxon>
        <taxon>Sordariomycetes</taxon>
        <taxon>Sordariomycetidae</taxon>
        <taxon>Ophiostomatales</taxon>
        <taxon>Ophiostomataceae</taxon>
        <taxon>Leptographium</taxon>
    </lineage>
</organism>
<dbReference type="STRING" id="655863.F0XNM1"/>
<feature type="region of interest" description="Disordered" evidence="2">
    <location>
        <begin position="123"/>
        <end position="171"/>
    </location>
</feature>
<feature type="region of interest" description="Disordered" evidence="2">
    <location>
        <begin position="435"/>
        <end position="455"/>
    </location>
</feature>
<accession>F0XNM1</accession>
<dbReference type="AlphaFoldDB" id="F0XNM1"/>
<dbReference type="EMBL" id="GL629801">
    <property type="protein sequence ID" value="EFX00677.1"/>
    <property type="molecule type" value="Genomic_DNA"/>
</dbReference>
<feature type="coiled-coil region" evidence="1">
    <location>
        <begin position="78"/>
        <end position="105"/>
    </location>
</feature>
<proteinExistence type="predicted"/>
<gene>
    <name evidence="3" type="ORF">CMQ_7679</name>
</gene>
<protein>
    <submittedName>
        <fullName evidence="3">Heavy metal translocating P-type ATPase</fullName>
    </submittedName>
</protein>
<evidence type="ECO:0000256" key="1">
    <source>
        <dbReference type="SAM" id="Coils"/>
    </source>
</evidence>
<dbReference type="HOGENOM" id="CLU_041813_0_0_1"/>
<dbReference type="GeneID" id="25981249"/>
<reference evidence="3 4" key="1">
    <citation type="journal article" date="2011" name="Proc. Natl. Acad. Sci. U.S.A.">
        <title>Genome and transcriptome analyses of the mountain pine beetle-fungal symbiont Grosmannia clavigera, a lodgepole pine pathogen.</title>
        <authorList>
            <person name="DiGuistini S."/>
            <person name="Wang Y."/>
            <person name="Liao N.Y."/>
            <person name="Taylor G."/>
            <person name="Tanguay P."/>
            <person name="Feau N."/>
            <person name="Henrissat B."/>
            <person name="Chan S.K."/>
            <person name="Hesse-Orce U."/>
            <person name="Alamouti S.M."/>
            <person name="Tsui C.K.M."/>
            <person name="Docking R.T."/>
            <person name="Levasseur A."/>
            <person name="Haridas S."/>
            <person name="Robertson G."/>
            <person name="Birol I."/>
            <person name="Holt R.A."/>
            <person name="Marra M.A."/>
            <person name="Hamelin R.C."/>
            <person name="Hirst M."/>
            <person name="Jones S.J.M."/>
            <person name="Bohlmann J."/>
            <person name="Breuil C."/>
        </authorList>
    </citation>
    <scope>NUCLEOTIDE SEQUENCE [LARGE SCALE GENOMIC DNA]</scope>
    <source>
        <strain evidence="4">kw1407 / UAMH 11150</strain>
    </source>
</reference>
<feature type="compositionally biased region" description="Basic and acidic residues" evidence="2">
    <location>
        <begin position="436"/>
        <end position="452"/>
    </location>
</feature>
<name>F0XNM1_GROCL</name>
<sequence>MPPKKTKKSNGLDTKAVSGGGVKKADGARKRTQNRIAQQCLRERRAASSRHMDTVFETMRFVAETDQSQRYAMLLDAHMKLAAENQALEEALFRLRKKLLSLSNSAAMAADDAVYDMILGREGGDSRKSHPEASPTVEPVDLTTDAPRTVSNESEAGVALSSPASDSRMAEHVHTDNISLHGEEVAPKQLQQQQQSTILWDDVAFQASTCDLFFADTETLEIPEMDPGTDMRFDLAELMSVVLPTEEVMPPTEQQEQVHVASPWDLCSFAPPQTLTVQSGSAFSSKVLQAATQCISRVQQSGLVRHLVTDQIIEQVAVASVHLISKASGMQQYLYGMNGAAYMERVMYWRLATGARDLVPSPFRPTPLQCGVTVPNLAIDFVNWPEIRDQLLLAGSTVDLDALLRDIVLNTVIDIPHREMAVNVFGQYHSYLHSDSGTRHRSDDTNRNKKDTTNGTPMCAIDPGWVFYQITRNDKDFRPWAPDPVEEALVRELWRWVQGLNSHYSRRGLSLCSLAQSLEEPEDCVVATATTASPISPLGLLSAKYCKERSVACRPFANTKDWKLSKEFAAKYPFFDCSSGAYLMSPDPFISDVY</sequence>
<evidence type="ECO:0000256" key="2">
    <source>
        <dbReference type="SAM" id="MobiDB-lite"/>
    </source>
</evidence>
<dbReference type="Proteomes" id="UP000007796">
    <property type="component" value="Unassembled WGS sequence"/>
</dbReference>
<dbReference type="PANTHER" id="PTHR37012:SF2">
    <property type="entry name" value="BZIP DOMAIN-CONTAINING PROTEIN-RELATED"/>
    <property type="match status" value="1"/>
</dbReference>
<dbReference type="PANTHER" id="PTHR37012">
    <property type="entry name" value="B-ZIP TRANSCRIPTION FACTOR (EUROFUNG)-RELATED"/>
    <property type="match status" value="1"/>
</dbReference>
<keyword evidence="1" id="KW-0175">Coiled coil</keyword>
<dbReference type="OrthoDB" id="4161589at2759"/>
<evidence type="ECO:0000313" key="3">
    <source>
        <dbReference type="EMBL" id="EFX00677.1"/>
    </source>
</evidence>
<dbReference type="RefSeq" id="XP_014170159.1">
    <property type="nucleotide sequence ID" value="XM_014314684.1"/>
</dbReference>
<keyword evidence="4" id="KW-1185">Reference proteome</keyword>
<dbReference type="eggNOG" id="ENOG502S1U7">
    <property type="taxonomic scope" value="Eukaryota"/>
</dbReference>